<dbReference type="AlphaFoldDB" id="A0A1R3J2D6"/>
<evidence type="ECO:0000313" key="2">
    <source>
        <dbReference type="EMBL" id="OMO88999.1"/>
    </source>
</evidence>
<gene>
    <name evidence="2" type="ORF">COLO4_19985</name>
</gene>
<reference evidence="3" key="1">
    <citation type="submission" date="2013-09" db="EMBL/GenBank/DDBJ databases">
        <title>Corchorus olitorius genome sequencing.</title>
        <authorList>
            <person name="Alam M."/>
            <person name="Haque M.S."/>
            <person name="Islam M.S."/>
            <person name="Emdad E.M."/>
            <person name="Islam M.M."/>
            <person name="Ahmed B."/>
            <person name="Halim A."/>
            <person name="Hossen Q.M.M."/>
            <person name="Hossain M.Z."/>
            <person name="Ahmed R."/>
            <person name="Khan M.M."/>
            <person name="Islam R."/>
            <person name="Rashid M.M."/>
            <person name="Khan S.A."/>
            <person name="Rahman M.S."/>
            <person name="Alam M."/>
            <person name="Yahiya A.S."/>
            <person name="Khan M.S."/>
            <person name="Azam M.S."/>
            <person name="Haque T."/>
            <person name="Lashkar M.Z.H."/>
            <person name="Akhand A.I."/>
            <person name="Morshed G."/>
            <person name="Roy S."/>
            <person name="Uddin K.S."/>
            <person name="Rabeya T."/>
            <person name="Hossain A.S."/>
            <person name="Chowdhury A."/>
            <person name="Snigdha A.R."/>
            <person name="Mortoza M.S."/>
            <person name="Matin S.A."/>
            <person name="Hoque S.M.E."/>
            <person name="Islam M.K."/>
            <person name="Roy D.K."/>
            <person name="Haider R."/>
            <person name="Moosa M.M."/>
            <person name="Elias S.M."/>
            <person name="Hasan A.M."/>
            <person name="Jahan S."/>
            <person name="Shafiuddin M."/>
            <person name="Mahmood N."/>
            <person name="Shommy N.S."/>
        </authorList>
    </citation>
    <scope>NUCLEOTIDE SEQUENCE [LARGE SCALE GENOMIC DNA]</scope>
    <source>
        <strain evidence="3">cv. O-4</strain>
    </source>
</reference>
<name>A0A1R3J2D6_9ROSI</name>
<organism evidence="2 3">
    <name type="scientific">Corchorus olitorius</name>
    <dbReference type="NCBI Taxonomy" id="93759"/>
    <lineage>
        <taxon>Eukaryota</taxon>
        <taxon>Viridiplantae</taxon>
        <taxon>Streptophyta</taxon>
        <taxon>Embryophyta</taxon>
        <taxon>Tracheophyta</taxon>
        <taxon>Spermatophyta</taxon>
        <taxon>Magnoliopsida</taxon>
        <taxon>eudicotyledons</taxon>
        <taxon>Gunneridae</taxon>
        <taxon>Pentapetalae</taxon>
        <taxon>rosids</taxon>
        <taxon>malvids</taxon>
        <taxon>Malvales</taxon>
        <taxon>Malvaceae</taxon>
        <taxon>Grewioideae</taxon>
        <taxon>Apeibeae</taxon>
        <taxon>Corchorus</taxon>
    </lineage>
</organism>
<sequence length="32" mass="3681">MALASATTRRRRSTKLSRSITICTQRCRRSRG</sequence>
<feature type="region of interest" description="Disordered" evidence="1">
    <location>
        <begin position="1"/>
        <end position="32"/>
    </location>
</feature>
<proteinExistence type="predicted"/>
<dbReference type="EMBL" id="AWUE01016919">
    <property type="protein sequence ID" value="OMO88999.1"/>
    <property type="molecule type" value="Genomic_DNA"/>
</dbReference>
<evidence type="ECO:0000313" key="3">
    <source>
        <dbReference type="Proteomes" id="UP000187203"/>
    </source>
</evidence>
<comment type="caution">
    <text evidence="2">The sequence shown here is derived from an EMBL/GenBank/DDBJ whole genome shotgun (WGS) entry which is preliminary data.</text>
</comment>
<accession>A0A1R3J2D6</accession>
<evidence type="ECO:0000256" key="1">
    <source>
        <dbReference type="SAM" id="MobiDB-lite"/>
    </source>
</evidence>
<keyword evidence="3" id="KW-1185">Reference proteome</keyword>
<protein>
    <submittedName>
        <fullName evidence="2">Uncharacterized protein</fullName>
    </submittedName>
</protein>
<dbReference type="Proteomes" id="UP000187203">
    <property type="component" value="Unassembled WGS sequence"/>
</dbReference>